<evidence type="ECO:0000256" key="1">
    <source>
        <dbReference type="ARBA" id="ARBA00022801"/>
    </source>
</evidence>
<keyword evidence="5" id="KW-1185">Reference proteome</keyword>
<evidence type="ECO:0000313" key="4">
    <source>
        <dbReference type="EMBL" id="MBN7818176.1"/>
    </source>
</evidence>
<dbReference type="Pfam" id="PF08450">
    <property type="entry name" value="SGL"/>
    <property type="match status" value="1"/>
</dbReference>
<sequence length="348" mass="38533">MRKTSLILFISFLIYSCNSPESKTEGEETIDGSSELSQSNYQTTGSIQRLQPELDQLIPEEAKIEIVASGFDWSEGPLWLESMDALIFTDVPQNKIWKWSEKDSLEVYLEPSGYFGDEKNKREPGANGLVLNAEGQLLLCQHGARQVGKMISSIQDPKPEFEVLAGNFEGKKFNSPNDLVLKKDGGLYFTDPPYGLDEWDTKELDFQGVYQIDFMGNLSLQIDSLSRPNGIGLSPDESALYIAQSDPEKARYYRFELDENGNVSEGKVILEVSILVGEANPGLPDGMAVHSSGNLFASGPGGILIISPEGKHLGTIKTNRATSNCTFDSDETYLYMTADMDLLRIKLK</sequence>
<dbReference type="PANTHER" id="PTHR47572:SF4">
    <property type="entry name" value="LACTONASE DRP35"/>
    <property type="match status" value="1"/>
</dbReference>
<dbReference type="RefSeq" id="WP_206588842.1">
    <property type="nucleotide sequence ID" value="NZ_JAFKCU010000010.1"/>
</dbReference>
<dbReference type="Gene3D" id="2.120.10.30">
    <property type="entry name" value="TolB, C-terminal domain"/>
    <property type="match status" value="1"/>
</dbReference>
<proteinExistence type="predicted"/>
<evidence type="ECO:0000313" key="5">
    <source>
        <dbReference type="Proteomes" id="UP000664480"/>
    </source>
</evidence>
<dbReference type="InterPro" id="IPR051262">
    <property type="entry name" value="SMP-30/CGR1_Lactonase"/>
</dbReference>
<keyword evidence="1" id="KW-0378">Hydrolase</keyword>
<comment type="caution">
    <text evidence="4">The sequence shown here is derived from an EMBL/GenBank/DDBJ whole genome shotgun (WGS) entry which is preliminary data.</text>
</comment>
<feature type="region of interest" description="Disordered" evidence="2">
    <location>
        <begin position="20"/>
        <end position="42"/>
    </location>
</feature>
<accession>A0ABS3CPT1</accession>
<dbReference type="Proteomes" id="UP000664480">
    <property type="component" value="Unassembled WGS sequence"/>
</dbReference>
<dbReference type="InterPro" id="IPR013658">
    <property type="entry name" value="SGL"/>
</dbReference>
<feature type="domain" description="SMP-30/Gluconolactonase/LRE-like region" evidence="3">
    <location>
        <begin position="73"/>
        <end position="338"/>
    </location>
</feature>
<dbReference type="InterPro" id="IPR011042">
    <property type="entry name" value="6-blade_b-propeller_TolB-like"/>
</dbReference>
<dbReference type="EMBL" id="JAFKCU010000010">
    <property type="protein sequence ID" value="MBN7818176.1"/>
    <property type="molecule type" value="Genomic_DNA"/>
</dbReference>
<gene>
    <name evidence="4" type="ORF">J0A69_22270</name>
</gene>
<reference evidence="4 5" key="1">
    <citation type="submission" date="2021-03" db="EMBL/GenBank/DDBJ databases">
        <title>novel species isolated from a fishpond in China.</title>
        <authorList>
            <person name="Lu H."/>
            <person name="Cai Z."/>
        </authorList>
    </citation>
    <scope>NUCLEOTIDE SEQUENCE [LARGE SCALE GENOMIC DNA]</scope>
    <source>
        <strain evidence="4 5">YJ13C</strain>
    </source>
</reference>
<organism evidence="4 5">
    <name type="scientific">Algoriphagus pacificus</name>
    <dbReference type="NCBI Taxonomy" id="2811234"/>
    <lineage>
        <taxon>Bacteria</taxon>
        <taxon>Pseudomonadati</taxon>
        <taxon>Bacteroidota</taxon>
        <taxon>Cytophagia</taxon>
        <taxon>Cytophagales</taxon>
        <taxon>Cyclobacteriaceae</taxon>
        <taxon>Algoriphagus</taxon>
    </lineage>
</organism>
<protein>
    <submittedName>
        <fullName evidence="4">SMP-30/gluconolactonase/LRE family protein</fullName>
    </submittedName>
</protein>
<dbReference type="PROSITE" id="PS51257">
    <property type="entry name" value="PROKAR_LIPOPROTEIN"/>
    <property type="match status" value="1"/>
</dbReference>
<evidence type="ECO:0000256" key="2">
    <source>
        <dbReference type="SAM" id="MobiDB-lite"/>
    </source>
</evidence>
<feature type="compositionally biased region" description="Polar residues" evidence="2">
    <location>
        <begin position="31"/>
        <end position="42"/>
    </location>
</feature>
<dbReference type="PANTHER" id="PTHR47572">
    <property type="entry name" value="LIPOPROTEIN-RELATED"/>
    <property type="match status" value="1"/>
</dbReference>
<name>A0ABS3CPT1_9BACT</name>
<evidence type="ECO:0000259" key="3">
    <source>
        <dbReference type="Pfam" id="PF08450"/>
    </source>
</evidence>
<dbReference type="SUPFAM" id="SSF63829">
    <property type="entry name" value="Calcium-dependent phosphotriesterase"/>
    <property type="match status" value="1"/>
</dbReference>